<dbReference type="PANTHER" id="PTHR34535">
    <property type="entry name" value="HYDROGENASE MATURATION FACTOR HYPA"/>
    <property type="match status" value="1"/>
</dbReference>
<dbReference type="GO" id="GO:0008270">
    <property type="term" value="F:zinc ion binding"/>
    <property type="evidence" value="ECO:0007669"/>
    <property type="project" value="UniProtKB-UniRule"/>
</dbReference>
<feature type="binding site" evidence="4">
    <location>
        <position position="2"/>
    </location>
    <ligand>
        <name>Ni(2+)</name>
        <dbReference type="ChEBI" id="CHEBI:49786"/>
    </ligand>
</feature>
<feature type="binding site" evidence="4">
    <location>
        <position position="73"/>
    </location>
    <ligand>
        <name>Zn(2+)</name>
        <dbReference type="ChEBI" id="CHEBI:29105"/>
    </ligand>
</feature>
<comment type="similarity">
    <text evidence="4">Belongs to the HypA/HybF family.</text>
</comment>
<evidence type="ECO:0000313" key="6">
    <source>
        <dbReference type="Proteomes" id="UP000031121"/>
    </source>
</evidence>
<dbReference type="NCBIfam" id="TIGR00100">
    <property type="entry name" value="hypA"/>
    <property type="match status" value="1"/>
</dbReference>
<organism evidence="5 6">
    <name type="scientific">Berryella intestinalis</name>
    <dbReference type="NCBI Taxonomy" id="1531429"/>
    <lineage>
        <taxon>Bacteria</taxon>
        <taxon>Bacillati</taxon>
        <taxon>Actinomycetota</taxon>
        <taxon>Coriobacteriia</taxon>
        <taxon>Eggerthellales</taxon>
        <taxon>Eggerthellaceae</taxon>
        <taxon>Berryella</taxon>
    </lineage>
</organism>
<evidence type="ECO:0000313" key="5">
    <source>
        <dbReference type="EMBL" id="AJC11666.1"/>
    </source>
</evidence>
<evidence type="ECO:0000256" key="2">
    <source>
        <dbReference type="ARBA" id="ARBA00022723"/>
    </source>
</evidence>
<proteinExistence type="inferred from homology"/>
<dbReference type="STRING" id="1531429.JI75_02180"/>
<dbReference type="KEGG" id="cbac:JI75_02180"/>
<dbReference type="AlphaFoldDB" id="A0A0A8B2F8"/>
<name>A0A0A8B2F8_9ACTN</name>
<reference evidence="6" key="1">
    <citation type="submission" date="2014-08" db="EMBL/GenBank/DDBJ databases">
        <title>Coriobacteriaceae sp. complete genome.</title>
        <authorList>
            <person name="Looft T."/>
            <person name="Bayles D.O."/>
            <person name="Stanton T.B."/>
        </authorList>
    </citation>
    <scope>NUCLEOTIDE SEQUENCE [LARGE SCALE GENOMIC DNA]</scope>
    <source>
        <strain evidence="6">68-1-3</strain>
    </source>
</reference>
<gene>
    <name evidence="4" type="primary">hypA</name>
    <name evidence="5" type="ORF">JI75_02180</name>
</gene>
<protein>
    <recommendedName>
        <fullName evidence="4">Hydrogenase maturation factor HypA</fullName>
    </recommendedName>
</protein>
<keyword evidence="2 4" id="KW-0479">Metal-binding</keyword>
<dbReference type="PIRSF" id="PIRSF004761">
    <property type="entry name" value="Hydrgn_mat_HypA"/>
    <property type="match status" value="1"/>
</dbReference>
<keyword evidence="3 4" id="KW-0862">Zinc</keyword>
<dbReference type="HAMAP" id="MF_00213">
    <property type="entry name" value="HypA_HybF"/>
    <property type="match status" value="1"/>
</dbReference>
<feature type="binding site" evidence="4">
    <location>
        <position position="89"/>
    </location>
    <ligand>
        <name>Zn(2+)</name>
        <dbReference type="ChEBI" id="CHEBI:29105"/>
    </ligand>
</feature>
<evidence type="ECO:0000256" key="4">
    <source>
        <dbReference type="HAMAP-Rule" id="MF_00213"/>
    </source>
</evidence>
<feature type="binding site" evidence="4">
    <location>
        <position position="92"/>
    </location>
    <ligand>
        <name>Zn(2+)</name>
        <dbReference type="ChEBI" id="CHEBI:29105"/>
    </ligand>
</feature>
<keyword evidence="6" id="KW-1185">Reference proteome</keyword>
<dbReference type="PANTHER" id="PTHR34535:SF3">
    <property type="entry name" value="HYDROGENASE MATURATION FACTOR HYPA"/>
    <property type="match status" value="1"/>
</dbReference>
<dbReference type="InterPro" id="IPR000688">
    <property type="entry name" value="HypA/HybF"/>
</dbReference>
<dbReference type="OrthoDB" id="288014at2"/>
<feature type="binding site" evidence="4">
    <location>
        <position position="76"/>
    </location>
    <ligand>
        <name>Zn(2+)</name>
        <dbReference type="ChEBI" id="CHEBI:29105"/>
    </ligand>
</feature>
<dbReference type="Pfam" id="PF01155">
    <property type="entry name" value="HypA"/>
    <property type="match status" value="1"/>
</dbReference>
<dbReference type="Proteomes" id="UP000031121">
    <property type="component" value="Chromosome"/>
</dbReference>
<evidence type="ECO:0000256" key="1">
    <source>
        <dbReference type="ARBA" id="ARBA00022596"/>
    </source>
</evidence>
<reference evidence="5 6" key="2">
    <citation type="journal article" date="2015" name="Genome Announc.">
        <title>Complete Genome Sequence of Coriobacteriaceae Strain 68-1-3, a Novel Mucus-Degrading Isolate from the Swine Intestinal Tract.</title>
        <authorList>
            <person name="Looft T."/>
            <person name="Bayles D.O."/>
            <person name="Alt D.P."/>
            <person name="Stanton T.B."/>
        </authorList>
    </citation>
    <scope>NUCLEOTIDE SEQUENCE [LARGE SCALE GENOMIC DNA]</scope>
    <source>
        <strain evidence="5 6">68-1-3</strain>
    </source>
</reference>
<sequence length="120" mass="12796">MHELGIMSGVLDAVNASAASAGALKVTRIDLSIGEMTEAIDDALEFAFEALSEGTLSAGAELVLHKVSPRSVCLDCGEEFDHDRFHRACPKCESYSTDLVAGRELRIDSIEVDLPDDGEA</sequence>
<evidence type="ECO:0000256" key="3">
    <source>
        <dbReference type="ARBA" id="ARBA00022833"/>
    </source>
</evidence>
<dbReference type="EMBL" id="CP009302">
    <property type="protein sequence ID" value="AJC11666.1"/>
    <property type="molecule type" value="Genomic_DNA"/>
</dbReference>
<dbReference type="GO" id="GO:0051604">
    <property type="term" value="P:protein maturation"/>
    <property type="evidence" value="ECO:0007669"/>
    <property type="project" value="InterPro"/>
</dbReference>
<keyword evidence="1 4" id="KW-0533">Nickel</keyword>
<comment type="function">
    <text evidence="4">Involved in the maturation of [NiFe] hydrogenases. Required for nickel insertion into the metal center of the hydrogenase.</text>
</comment>
<dbReference type="HOGENOM" id="CLU_126929_2_0_11"/>
<accession>A0A0A8B2F8</accession>
<dbReference type="RefSeq" id="WP_039688378.1">
    <property type="nucleotide sequence ID" value="NZ_CP009302.1"/>
</dbReference>
<dbReference type="GO" id="GO:0016151">
    <property type="term" value="F:nickel cation binding"/>
    <property type="evidence" value="ECO:0007669"/>
    <property type="project" value="UniProtKB-UniRule"/>
</dbReference>
<dbReference type="Gene3D" id="3.30.2320.80">
    <property type="match status" value="1"/>
</dbReference>